<dbReference type="Proteomes" id="UP000078272">
    <property type="component" value="Unassembled WGS sequence"/>
</dbReference>
<sequence>MKQIPSADADYKAPPEMELDRQLWDAVFASISKRLKLLEGKAITYDETVDRLTNQALALIGTNVTAEIEARRGDLVALAKLADDLSARITALLVALGADDVRIKTAIDGLSAKTVQAALVEVVAKVATNATGLSDLASAFARQRRITVASLFLGGA</sequence>
<gene>
    <name evidence="1" type="ORF">NS226_13820</name>
</gene>
<evidence type="ECO:0000313" key="1">
    <source>
        <dbReference type="EMBL" id="KTQ95004.1"/>
    </source>
</evidence>
<name>A0A175R8P7_9HYPH</name>
<comment type="caution">
    <text evidence="1">The sequence shown here is derived from an EMBL/GenBank/DDBJ whole genome shotgun (WGS) entry which is preliminary data.</text>
</comment>
<dbReference type="AlphaFoldDB" id="A0A175R8P7"/>
<accession>A0A175R8P7</accession>
<organism evidence="1 2">
    <name type="scientific">Aureimonas ureilytica</name>
    <dbReference type="NCBI Taxonomy" id="401562"/>
    <lineage>
        <taxon>Bacteria</taxon>
        <taxon>Pseudomonadati</taxon>
        <taxon>Pseudomonadota</taxon>
        <taxon>Alphaproteobacteria</taxon>
        <taxon>Hyphomicrobiales</taxon>
        <taxon>Aurantimonadaceae</taxon>
        <taxon>Aureimonas</taxon>
    </lineage>
</organism>
<evidence type="ECO:0000313" key="2">
    <source>
        <dbReference type="Proteomes" id="UP000078272"/>
    </source>
</evidence>
<dbReference type="RefSeq" id="WP_058635478.1">
    <property type="nucleotide sequence ID" value="NZ_LDPZ01000026.1"/>
</dbReference>
<dbReference type="PATRIC" id="fig|401562.3.peg.2364"/>
<reference evidence="1 2" key="1">
    <citation type="journal article" date="2016" name="Front. Microbiol.">
        <title>Genomic Resource of Rice Seed Associated Bacteria.</title>
        <authorList>
            <person name="Midha S."/>
            <person name="Bansal K."/>
            <person name="Sharma S."/>
            <person name="Kumar N."/>
            <person name="Patil P.P."/>
            <person name="Chaudhry V."/>
            <person name="Patil P.B."/>
        </authorList>
    </citation>
    <scope>NUCLEOTIDE SEQUENCE [LARGE SCALE GENOMIC DNA]</scope>
    <source>
        <strain evidence="1 2">NS226</strain>
    </source>
</reference>
<dbReference type="EMBL" id="LDPZ01000026">
    <property type="protein sequence ID" value="KTQ95004.1"/>
    <property type="molecule type" value="Genomic_DNA"/>
</dbReference>
<proteinExistence type="predicted"/>
<protein>
    <submittedName>
        <fullName evidence="1">Uncharacterized protein</fullName>
    </submittedName>
</protein>